<dbReference type="Proteomes" id="UP000799444">
    <property type="component" value="Unassembled WGS sequence"/>
</dbReference>
<comment type="caution">
    <text evidence="1">The sequence shown here is derived from an EMBL/GenBank/DDBJ whole genome shotgun (WGS) entry which is preliminary data.</text>
</comment>
<dbReference type="EMBL" id="ML996099">
    <property type="protein sequence ID" value="KAF2740717.1"/>
    <property type="molecule type" value="Genomic_DNA"/>
</dbReference>
<reference evidence="1" key="1">
    <citation type="journal article" date="2020" name="Stud. Mycol.">
        <title>101 Dothideomycetes genomes: a test case for predicting lifestyles and emergence of pathogens.</title>
        <authorList>
            <person name="Haridas S."/>
            <person name="Albert R."/>
            <person name="Binder M."/>
            <person name="Bloem J."/>
            <person name="Labutti K."/>
            <person name="Salamov A."/>
            <person name="Andreopoulos B."/>
            <person name="Baker S."/>
            <person name="Barry K."/>
            <person name="Bills G."/>
            <person name="Bluhm B."/>
            <person name="Cannon C."/>
            <person name="Castanera R."/>
            <person name="Culley D."/>
            <person name="Daum C."/>
            <person name="Ezra D."/>
            <person name="Gonzalez J."/>
            <person name="Henrissat B."/>
            <person name="Kuo A."/>
            <person name="Liang C."/>
            <person name="Lipzen A."/>
            <person name="Lutzoni F."/>
            <person name="Magnuson J."/>
            <person name="Mondo S."/>
            <person name="Nolan M."/>
            <person name="Ohm R."/>
            <person name="Pangilinan J."/>
            <person name="Park H.-J."/>
            <person name="Ramirez L."/>
            <person name="Alfaro M."/>
            <person name="Sun H."/>
            <person name="Tritt A."/>
            <person name="Yoshinaga Y."/>
            <person name="Zwiers L.-H."/>
            <person name="Turgeon B."/>
            <person name="Goodwin S."/>
            <person name="Spatafora J."/>
            <person name="Crous P."/>
            <person name="Grigoriev I."/>
        </authorList>
    </citation>
    <scope>NUCLEOTIDE SEQUENCE</scope>
    <source>
        <strain evidence="1">CBS 125425</strain>
    </source>
</reference>
<sequence>MQSVSSPGRRRWVVIAVVAVLLLFLLFSNEAGSRGSKRIIASLKSSFHVEVPPGYLHVLIPADHKDVNLCKTVVSAAVTDFSTPTLINWGESFKNPKLVGNGSHLAKISGVLAYLQKLGRERDDDLVLIVDGYDVWFQLRPSMLIARYYAINEAANARIRKAMGSRAMDAEKIEQTIVFSAQKRCWPWKADDPACYAIPEWSLPADAYGPETDVDIGFKKNPYVKFRQRYLNSGNVMGRVGSMRTLYQRAMHKAEKDANFGSDQKILSEIFGDQEFQREVMRERHQSSWQRFSGWATGKRSILDSHSTRHPRERRKGQPDEFGIGLDYASLIGHPTVFCEEDSEWLRHSDAEHITKASADRGVDPPRIKELATDVSESQPPFLTMVPTGQHAEDQMWREVPLYSNVWTSVVPGLIHHNAHRDGLKKLRKTAWDRMWYFEGLRWLYNSTVAGPSGPVAVVDDASGKRQAWWSPTRNKGGAESDKGKWLSWAHLCGEYEGELFRDGGE</sequence>
<gene>
    <name evidence="1" type="ORF">EJ04DRAFT_163919</name>
</gene>
<protein>
    <submittedName>
        <fullName evidence="1">Uncharacterized protein</fullName>
    </submittedName>
</protein>
<dbReference type="OrthoDB" id="422736at2759"/>
<dbReference type="AlphaFoldDB" id="A0A9P4R801"/>
<accession>A0A9P4R801</accession>
<dbReference type="PANTHER" id="PTHR36587">
    <property type="entry name" value="EXPRESSION SITE-ASSOCIATED GENE 3 (ESAG3)-LIKE PROTEIN"/>
    <property type="match status" value="1"/>
</dbReference>
<evidence type="ECO:0000313" key="2">
    <source>
        <dbReference type="Proteomes" id="UP000799444"/>
    </source>
</evidence>
<dbReference type="PANTHER" id="PTHR36587:SF2">
    <property type="entry name" value="EXPRESSION SITE-ASSOCIATED GENE 3 (ESAG3)-LIKE PROTEIN"/>
    <property type="match status" value="1"/>
</dbReference>
<evidence type="ECO:0000313" key="1">
    <source>
        <dbReference type="EMBL" id="KAF2740717.1"/>
    </source>
</evidence>
<organism evidence="1 2">
    <name type="scientific">Polyplosphaeria fusca</name>
    <dbReference type="NCBI Taxonomy" id="682080"/>
    <lineage>
        <taxon>Eukaryota</taxon>
        <taxon>Fungi</taxon>
        <taxon>Dikarya</taxon>
        <taxon>Ascomycota</taxon>
        <taxon>Pezizomycotina</taxon>
        <taxon>Dothideomycetes</taxon>
        <taxon>Pleosporomycetidae</taxon>
        <taxon>Pleosporales</taxon>
        <taxon>Tetraplosphaeriaceae</taxon>
        <taxon>Polyplosphaeria</taxon>
    </lineage>
</organism>
<proteinExistence type="predicted"/>
<dbReference type="CDD" id="cd22997">
    <property type="entry name" value="GT_LH"/>
    <property type="match status" value="1"/>
</dbReference>
<name>A0A9P4R801_9PLEO</name>
<keyword evidence="2" id="KW-1185">Reference proteome</keyword>